<reference evidence="9" key="1">
    <citation type="submission" date="2017-09" db="EMBL/GenBank/DDBJ databases">
        <title>Depth-based differentiation of microbial function through sediment-hosted aquifers and enrichment of novel symbionts in the deep terrestrial subsurface.</title>
        <authorList>
            <person name="Probst A.J."/>
            <person name="Ladd B."/>
            <person name="Jarett J.K."/>
            <person name="Geller-Mcgrath D.E."/>
            <person name="Sieber C.M.K."/>
            <person name="Emerson J.B."/>
            <person name="Anantharaman K."/>
            <person name="Thomas B.C."/>
            <person name="Malmstrom R."/>
            <person name="Stieglmeier M."/>
            <person name="Klingl A."/>
            <person name="Woyke T."/>
            <person name="Ryan C.M."/>
            <person name="Banfield J.F."/>
        </authorList>
    </citation>
    <scope>NUCLEOTIDE SEQUENCE [LARGE SCALE GENOMIC DNA]</scope>
</reference>
<dbReference type="HAMAP" id="MF_01341">
    <property type="entry name" value="Ribosomal_uL15"/>
    <property type="match status" value="1"/>
</dbReference>
<dbReference type="Proteomes" id="UP000231464">
    <property type="component" value="Unassembled WGS sequence"/>
</dbReference>
<comment type="function">
    <text evidence="4">Binds to the 23S rRNA.</text>
</comment>
<sequence>MLTLNTIKPAFGSKKKKRDLGRGGKRGTYSGRGSKGQKARSGGTHKLNRLGMRRLMQETPKLRGFKSRQIKPAVLNLDILNKKFTDGDKVTPDILLEKKIVKNIKNGVKILGDGELTLKLEIANCSVSKSAKEKIEKAGGKIL</sequence>
<comment type="similarity">
    <text evidence="1 4 5">Belongs to the universal ribosomal protein uL15 family.</text>
</comment>
<dbReference type="GO" id="GO:0003735">
    <property type="term" value="F:structural constituent of ribosome"/>
    <property type="evidence" value="ECO:0007669"/>
    <property type="project" value="InterPro"/>
</dbReference>
<comment type="subunit">
    <text evidence="4">Part of the 50S ribosomal subunit.</text>
</comment>
<evidence type="ECO:0000313" key="9">
    <source>
        <dbReference type="Proteomes" id="UP000231464"/>
    </source>
</evidence>
<evidence type="ECO:0000256" key="2">
    <source>
        <dbReference type="ARBA" id="ARBA00022980"/>
    </source>
</evidence>
<proteinExistence type="inferred from homology"/>
<dbReference type="InterPro" id="IPR021131">
    <property type="entry name" value="Ribosomal_uL15/eL18"/>
</dbReference>
<dbReference type="Pfam" id="PF00828">
    <property type="entry name" value="Ribosomal_L27A"/>
    <property type="match status" value="1"/>
</dbReference>
<dbReference type="InterPro" id="IPR001196">
    <property type="entry name" value="Ribosomal_uL15_CS"/>
</dbReference>
<dbReference type="InterPro" id="IPR036227">
    <property type="entry name" value="Ribosomal_uL15/eL18_sf"/>
</dbReference>
<organism evidence="8 9">
    <name type="scientific">Candidatus Kuenenbacteria bacterium CG10_big_fil_rev_8_21_14_0_10_36_11</name>
    <dbReference type="NCBI Taxonomy" id="1974618"/>
    <lineage>
        <taxon>Bacteria</taxon>
        <taxon>Candidatus Kueneniibacteriota</taxon>
    </lineage>
</organism>
<evidence type="ECO:0000256" key="1">
    <source>
        <dbReference type="ARBA" id="ARBA00007320"/>
    </source>
</evidence>
<dbReference type="Gene3D" id="3.100.10.10">
    <property type="match status" value="1"/>
</dbReference>
<evidence type="ECO:0000313" key="8">
    <source>
        <dbReference type="EMBL" id="PIT89550.1"/>
    </source>
</evidence>
<evidence type="ECO:0000256" key="3">
    <source>
        <dbReference type="ARBA" id="ARBA00023274"/>
    </source>
</evidence>
<evidence type="ECO:0000259" key="7">
    <source>
        <dbReference type="Pfam" id="PF00828"/>
    </source>
</evidence>
<name>A0A2M6W9Q8_9BACT</name>
<dbReference type="GO" id="GO:0022625">
    <property type="term" value="C:cytosolic large ribosomal subunit"/>
    <property type="evidence" value="ECO:0007669"/>
    <property type="project" value="TreeGrafter"/>
</dbReference>
<dbReference type="AlphaFoldDB" id="A0A2M6W9Q8"/>
<accession>A0A2M6W9Q8</accession>
<feature type="region of interest" description="Disordered" evidence="6">
    <location>
        <begin position="1"/>
        <end position="47"/>
    </location>
</feature>
<protein>
    <recommendedName>
        <fullName evidence="4">Large ribosomal subunit protein uL15</fullName>
    </recommendedName>
</protein>
<evidence type="ECO:0000256" key="5">
    <source>
        <dbReference type="RuleBase" id="RU003888"/>
    </source>
</evidence>
<keyword evidence="2 4" id="KW-0689">Ribosomal protein</keyword>
<dbReference type="PANTHER" id="PTHR12934:SF11">
    <property type="entry name" value="LARGE RIBOSOMAL SUBUNIT PROTEIN UL15M"/>
    <property type="match status" value="1"/>
</dbReference>
<keyword evidence="4" id="KW-0694">RNA-binding</keyword>
<dbReference type="PROSITE" id="PS00475">
    <property type="entry name" value="RIBOSOMAL_L15"/>
    <property type="match status" value="1"/>
</dbReference>
<dbReference type="PANTHER" id="PTHR12934">
    <property type="entry name" value="50S RIBOSOMAL PROTEIN L15"/>
    <property type="match status" value="1"/>
</dbReference>
<gene>
    <name evidence="4 8" type="primary">rplO</name>
    <name evidence="8" type="ORF">COU23_03370</name>
</gene>
<feature type="compositionally biased region" description="Basic residues" evidence="6">
    <location>
        <begin position="13"/>
        <end position="25"/>
    </location>
</feature>
<evidence type="ECO:0000256" key="4">
    <source>
        <dbReference type="HAMAP-Rule" id="MF_01341"/>
    </source>
</evidence>
<dbReference type="InterPro" id="IPR030878">
    <property type="entry name" value="Ribosomal_uL15"/>
</dbReference>
<evidence type="ECO:0000256" key="6">
    <source>
        <dbReference type="SAM" id="MobiDB-lite"/>
    </source>
</evidence>
<dbReference type="GO" id="GO:0019843">
    <property type="term" value="F:rRNA binding"/>
    <property type="evidence" value="ECO:0007669"/>
    <property type="project" value="UniProtKB-UniRule"/>
</dbReference>
<dbReference type="EMBL" id="PFBP01000055">
    <property type="protein sequence ID" value="PIT89550.1"/>
    <property type="molecule type" value="Genomic_DNA"/>
</dbReference>
<dbReference type="GO" id="GO:0006412">
    <property type="term" value="P:translation"/>
    <property type="evidence" value="ECO:0007669"/>
    <property type="project" value="UniProtKB-UniRule"/>
</dbReference>
<dbReference type="NCBIfam" id="TIGR01071">
    <property type="entry name" value="rplO_bact"/>
    <property type="match status" value="1"/>
</dbReference>
<keyword evidence="4" id="KW-0699">rRNA-binding</keyword>
<dbReference type="InterPro" id="IPR005749">
    <property type="entry name" value="Ribosomal_uL15_bac-type"/>
</dbReference>
<keyword evidence="3 4" id="KW-0687">Ribonucleoprotein</keyword>
<comment type="caution">
    <text evidence="8">The sequence shown here is derived from an EMBL/GenBank/DDBJ whole genome shotgun (WGS) entry which is preliminary data.</text>
</comment>
<dbReference type="SUPFAM" id="SSF52080">
    <property type="entry name" value="Ribosomal proteins L15p and L18e"/>
    <property type="match status" value="1"/>
</dbReference>
<feature type="domain" description="Large ribosomal subunit protein uL15/eL18" evidence="7">
    <location>
        <begin position="74"/>
        <end position="142"/>
    </location>
</feature>